<keyword evidence="2" id="KW-1185">Reference proteome</keyword>
<organism evidence="1 2">
    <name type="scientific">Penicillium polonicum</name>
    <dbReference type="NCBI Taxonomy" id="60169"/>
    <lineage>
        <taxon>Eukaryota</taxon>
        <taxon>Fungi</taxon>
        <taxon>Dikarya</taxon>
        <taxon>Ascomycota</taxon>
        <taxon>Pezizomycotina</taxon>
        <taxon>Eurotiomycetes</taxon>
        <taxon>Eurotiomycetidae</taxon>
        <taxon>Eurotiales</taxon>
        <taxon>Aspergillaceae</taxon>
        <taxon>Penicillium</taxon>
    </lineage>
</organism>
<name>A0A1V6NBY8_PENPO</name>
<protein>
    <recommendedName>
        <fullName evidence="3">Retrotransposon Copia-like N-terminal domain-containing protein</fullName>
    </recommendedName>
</protein>
<gene>
    <name evidence="1" type="ORF">PENPOL_c013G08451</name>
</gene>
<comment type="caution">
    <text evidence="1">The sequence shown here is derived from an EMBL/GenBank/DDBJ whole genome shotgun (WGS) entry which is preliminary data.</text>
</comment>
<dbReference type="Proteomes" id="UP000191408">
    <property type="component" value="Unassembled WGS sequence"/>
</dbReference>
<proteinExistence type="predicted"/>
<dbReference type="OrthoDB" id="4358555at2759"/>
<evidence type="ECO:0000313" key="1">
    <source>
        <dbReference type="EMBL" id="OQD62129.1"/>
    </source>
</evidence>
<dbReference type="AlphaFoldDB" id="A0A1V6NBY8"/>
<accession>A0A1V6NBY8</accession>
<dbReference type="EMBL" id="MDYM01000013">
    <property type="protein sequence ID" value="OQD62129.1"/>
    <property type="molecule type" value="Genomic_DNA"/>
</dbReference>
<sequence>MFSATSFAEPKLSELVPTLTGESNFASWSTALKCALDTRDPHLFEILTGQLAQPAPEDASLPEWNRQSRHLLSYLHATIHASLKPYINTAPNAHAAYQSLYKTFAVHTYNTGFNKFNKWISLKYDNTTTPQQFVIKWRTAYAEFAETCGHSHISNTAQYFLFLTAVSVNPATHQWLNSLRPSTTESSEHILISAFSDFVISENRRLASHPNFTSDPVFYDANTVSKPGNAKPKHFCTFHQRKAAHTSEECFKNPANANANNNANTAKSVNAINAPALTNDNSIMRYNNLFNN</sequence>
<evidence type="ECO:0008006" key="3">
    <source>
        <dbReference type="Google" id="ProtNLM"/>
    </source>
</evidence>
<reference evidence="2" key="1">
    <citation type="journal article" date="2017" name="Nat. Microbiol.">
        <title>Global analysis of biosynthetic gene clusters reveals vast potential of secondary metabolite production in Penicillium species.</title>
        <authorList>
            <person name="Nielsen J.C."/>
            <person name="Grijseels S."/>
            <person name="Prigent S."/>
            <person name="Ji B."/>
            <person name="Dainat J."/>
            <person name="Nielsen K.F."/>
            <person name="Frisvad J.C."/>
            <person name="Workman M."/>
            <person name="Nielsen J."/>
        </authorList>
    </citation>
    <scope>NUCLEOTIDE SEQUENCE [LARGE SCALE GENOMIC DNA]</scope>
    <source>
        <strain evidence="2">IBT 4502</strain>
    </source>
</reference>
<evidence type="ECO:0000313" key="2">
    <source>
        <dbReference type="Proteomes" id="UP000191408"/>
    </source>
</evidence>